<organism evidence="2 3">
    <name type="scientific">Zalerion maritima</name>
    <dbReference type="NCBI Taxonomy" id="339359"/>
    <lineage>
        <taxon>Eukaryota</taxon>
        <taxon>Fungi</taxon>
        <taxon>Dikarya</taxon>
        <taxon>Ascomycota</taxon>
        <taxon>Pezizomycotina</taxon>
        <taxon>Sordariomycetes</taxon>
        <taxon>Lulworthiomycetidae</taxon>
        <taxon>Lulworthiales</taxon>
        <taxon>Lulworthiaceae</taxon>
        <taxon>Zalerion</taxon>
    </lineage>
</organism>
<dbReference type="EMBL" id="JAKWBI020000671">
    <property type="protein sequence ID" value="KAJ2893037.1"/>
    <property type="molecule type" value="Genomic_DNA"/>
</dbReference>
<feature type="compositionally biased region" description="Low complexity" evidence="1">
    <location>
        <begin position="131"/>
        <end position="150"/>
    </location>
</feature>
<reference evidence="2" key="1">
    <citation type="submission" date="2022-07" db="EMBL/GenBank/DDBJ databases">
        <title>Draft genome sequence of Zalerion maritima ATCC 34329, a (micro)plastics degrading marine fungus.</title>
        <authorList>
            <person name="Paco A."/>
            <person name="Goncalves M.F.M."/>
            <person name="Rocha-Santos T.A.P."/>
            <person name="Alves A."/>
        </authorList>
    </citation>
    <scope>NUCLEOTIDE SEQUENCE</scope>
    <source>
        <strain evidence="2">ATCC 34329</strain>
    </source>
</reference>
<evidence type="ECO:0000313" key="2">
    <source>
        <dbReference type="EMBL" id="KAJ2893037.1"/>
    </source>
</evidence>
<feature type="compositionally biased region" description="Polar residues" evidence="1">
    <location>
        <begin position="182"/>
        <end position="195"/>
    </location>
</feature>
<dbReference type="AlphaFoldDB" id="A0AAD5RGT4"/>
<keyword evidence="3" id="KW-1185">Reference proteome</keyword>
<gene>
    <name evidence="2" type="ORF">MKZ38_009118</name>
</gene>
<dbReference type="Proteomes" id="UP001201980">
    <property type="component" value="Unassembled WGS sequence"/>
</dbReference>
<proteinExistence type="predicted"/>
<feature type="region of interest" description="Disordered" evidence="1">
    <location>
        <begin position="17"/>
        <end position="229"/>
    </location>
</feature>
<evidence type="ECO:0000313" key="3">
    <source>
        <dbReference type="Proteomes" id="UP001201980"/>
    </source>
</evidence>
<sequence>MAKVGKFKVFCKKVAGKLRRGGGGDGGNSHSHTPRDDRQHHSGTGSTLRRFFHSFGHRHYQDSVTAVAHQDEPTVEASPDRANAPGSSKLEAEKLPKMFSHTLEMQKTHGSTLRKVGRQHPFPQDVADLASDGSSSNGDSSSSHSVSSDNQTVVRPDFADVPSVVGLDEESEGFSLGDEMSSHSVSRSMQGSDDSFFSGLPSRPLANNPSPVRAGTKHDINDGSGDEAG</sequence>
<name>A0AAD5RGT4_9PEZI</name>
<comment type="caution">
    <text evidence="2">The sequence shown here is derived from an EMBL/GenBank/DDBJ whole genome shotgun (WGS) entry which is preliminary data.</text>
</comment>
<evidence type="ECO:0000256" key="1">
    <source>
        <dbReference type="SAM" id="MobiDB-lite"/>
    </source>
</evidence>
<protein>
    <submittedName>
        <fullName evidence="2">Uncharacterized protein</fullName>
    </submittedName>
</protein>
<accession>A0AAD5RGT4</accession>